<organism evidence="1 2">
    <name type="scientific">Patella caerulea</name>
    <name type="common">Rayed Mediterranean limpet</name>
    <dbReference type="NCBI Taxonomy" id="87958"/>
    <lineage>
        <taxon>Eukaryota</taxon>
        <taxon>Metazoa</taxon>
        <taxon>Spiralia</taxon>
        <taxon>Lophotrochozoa</taxon>
        <taxon>Mollusca</taxon>
        <taxon>Gastropoda</taxon>
        <taxon>Patellogastropoda</taxon>
        <taxon>Patelloidea</taxon>
        <taxon>Patellidae</taxon>
        <taxon>Patella</taxon>
    </lineage>
</organism>
<evidence type="ECO:0000313" key="1">
    <source>
        <dbReference type="EMBL" id="KAK6192611.1"/>
    </source>
</evidence>
<reference evidence="1 2" key="1">
    <citation type="submission" date="2024-01" db="EMBL/GenBank/DDBJ databases">
        <title>The genome of the rayed Mediterranean limpet Patella caerulea (Linnaeus, 1758).</title>
        <authorList>
            <person name="Anh-Thu Weber A."/>
            <person name="Halstead-Nussloch G."/>
        </authorList>
    </citation>
    <scope>NUCLEOTIDE SEQUENCE [LARGE SCALE GENOMIC DNA]</scope>
    <source>
        <strain evidence="1">AATW-2023a</strain>
        <tissue evidence="1">Whole specimen</tissue>
    </source>
</reference>
<dbReference type="EMBL" id="JAZGQO010000002">
    <property type="protein sequence ID" value="KAK6192611.1"/>
    <property type="molecule type" value="Genomic_DNA"/>
</dbReference>
<dbReference type="PANTHER" id="PTHR31389:SF4">
    <property type="entry name" value="LD39211P"/>
    <property type="match status" value="1"/>
</dbReference>
<dbReference type="InterPro" id="IPR012444">
    <property type="entry name" value="DUF1647"/>
</dbReference>
<accession>A0AAN8KB23</accession>
<evidence type="ECO:0000313" key="2">
    <source>
        <dbReference type="Proteomes" id="UP001347796"/>
    </source>
</evidence>
<dbReference type="Proteomes" id="UP001347796">
    <property type="component" value="Unassembled WGS sequence"/>
</dbReference>
<name>A0AAN8KB23_PATCE</name>
<dbReference type="PANTHER" id="PTHR31389">
    <property type="entry name" value="LD39211P"/>
    <property type="match status" value="1"/>
</dbReference>
<protein>
    <submittedName>
        <fullName evidence="1">Uncharacterized protein</fullName>
    </submittedName>
</protein>
<proteinExistence type="predicted"/>
<sequence length="345" mass="40332">MAMLTQFRIPRSIEVNTKSLHLVEEEGRVYGHDKHCKAYFHATKLSNTKRLLGMKTTPEVEDCLSHLGFPRRNTTSGEVYIPNFPDPRIPAPDIPVIVIGISSNHFNEAKAALYRLDTILRPAYPDIKVIIYDIGLTKTERQAVRRYGKCELRTFDFEKYPKHIQILHLCAWKPIIIQEVLHQYGFAMYLDSSVRIKSSQFTLTFNRVKETGVIFRSQPTHLPYYLVNHTFAETFQYFRVEPCLFHNIREAGGGLVLAVKNHLYSYAIMRSWLTCALQRYCIMPKGAEQRLACPLNVFKYHKCHREDQSAMGIPLSMIYHYPEPRPLLAEKELYYTYRDERPNYF</sequence>
<keyword evidence="2" id="KW-1185">Reference proteome</keyword>
<dbReference type="AlphaFoldDB" id="A0AAN8KB23"/>
<comment type="caution">
    <text evidence="1">The sequence shown here is derived from an EMBL/GenBank/DDBJ whole genome shotgun (WGS) entry which is preliminary data.</text>
</comment>
<dbReference type="Pfam" id="PF07801">
    <property type="entry name" value="DUF1647"/>
    <property type="match status" value="1"/>
</dbReference>
<gene>
    <name evidence="1" type="ORF">SNE40_004055</name>
</gene>